<protein>
    <recommendedName>
        <fullName evidence="3">Thymidylate kinase</fullName>
    </recommendedName>
</protein>
<evidence type="ECO:0008006" key="3">
    <source>
        <dbReference type="Google" id="ProtNLM"/>
    </source>
</evidence>
<dbReference type="Gene3D" id="3.40.50.300">
    <property type="entry name" value="P-loop containing nucleotide triphosphate hydrolases"/>
    <property type="match status" value="1"/>
</dbReference>
<accession>A0ABQ2V6P7</accession>
<gene>
    <name evidence="1" type="ORF">GCM10010211_37780</name>
</gene>
<organism evidence="1 2">
    <name type="scientific">Streptomyces albospinus</name>
    <dbReference type="NCBI Taxonomy" id="285515"/>
    <lineage>
        <taxon>Bacteria</taxon>
        <taxon>Bacillati</taxon>
        <taxon>Actinomycetota</taxon>
        <taxon>Actinomycetes</taxon>
        <taxon>Kitasatosporales</taxon>
        <taxon>Streptomycetaceae</taxon>
        <taxon>Streptomyces</taxon>
    </lineage>
</organism>
<dbReference type="SUPFAM" id="SSF52540">
    <property type="entry name" value="P-loop containing nucleoside triphosphate hydrolases"/>
    <property type="match status" value="1"/>
</dbReference>
<reference evidence="2" key="1">
    <citation type="journal article" date="2019" name="Int. J. Syst. Evol. Microbiol.">
        <title>The Global Catalogue of Microorganisms (GCM) 10K type strain sequencing project: providing services to taxonomists for standard genome sequencing and annotation.</title>
        <authorList>
            <consortium name="The Broad Institute Genomics Platform"/>
            <consortium name="The Broad Institute Genome Sequencing Center for Infectious Disease"/>
            <person name="Wu L."/>
            <person name="Ma J."/>
        </authorList>
    </citation>
    <scope>NUCLEOTIDE SEQUENCE [LARGE SCALE GENOMIC DNA]</scope>
    <source>
        <strain evidence="2">JCM 3399</strain>
    </source>
</reference>
<keyword evidence="2" id="KW-1185">Reference proteome</keyword>
<dbReference type="Proteomes" id="UP000654471">
    <property type="component" value="Unassembled WGS sequence"/>
</dbReference>
<dbReference type="EMBL" id="BMRP01000012">
    <property type="protein sequence ID" value="GGU68812.1"/>
    <property type="molecule type" value="Genomic_DNA"/>
</dbReference>
<proteinExistence type="predicted"/>
<sequence length="219" mass="23744">MQSVPNFVSLNGPDNVGKTTQLRRLADFWSGFQPLGAVHEHDPEPWAKVAANDYATWWFETSTTMELTTMLLAGHAMRAAARETGRTGLLDRGLPMLLAVAAATCVVKDRLTVREALGTVAGIARARSTPVETSVLLLPARDPDRSYAITSAREGRSWTGIYPAYQMALHSVLLRQADNGVYSAVVDCQDRSTDDVYAEVLGCVSAHLPVTSLEDGSPR</sequence>
<evidence type="ECO:0000313" key="1">
    <source>
        <dbReference type="EMBL" id="GGU68812.1"/>
    </source>
</evidence>
<dbReference type="InterPro" id="IPR027417">
    <property type="entry name" value="P-loop_NTPase"/>
</dbReference>
<dbReference type="RefSeq" id="WP_189301438.1">
    <property type="nucleotide sequence ID" value="NZ_BMRP01000012.1"/>
</dbReference>
<comment type="caution">
    <text evidence="1">The sequence shown here is derived from an EMBL/GenBank/DDBJ whole genome shotgun (WGS) entry which is preliminary data.</text>
</comment>
<name>A0ABQ2V6P7_9ACTN</name>
<evidence type="ECO:0000313" key="2">
    <source>
        <dbReference type="Proteomes" id="UP000654471"/>
    </source>
</evidence>